<protein>
    <submittedName>
        <fullName evidence="1">Porin</fullName>
    </submittedName>
</protein>
<organism evidence="1 2">
    <name type="scientific">Corynebacterium suedekumii</name>
    <dbReference type="NCBI Taxonomy" id="3049801"/>
    <lineage>
        <taxon>Bacteria</taxon>
        <taxon>Bacillati</taxon>
        <taxon>Actinomycetota</taxon>
        <taxon>Actinomycetes</taxon>
        <taxon>Mycobacteriales</taxon>
        <taxon>Corynebacteriaceae</taxon>
        <taxon>Corynebacterium</taxon>
    </lineage>
</organism>
<reference evidence="1 2" key="1">
    <citation type="submission" date="2023-05" db="EMBL/GenBank/DDBJ databases">
        <title>Corynebacterium suedekumii sp. nov. and Corynebacterium breve sp. nov. isolated from raw cow's milk.</title>
        <authorList>
            <person name="Baer M.K."/>
            <person name="Mehl L."/>
            <person name="Hellmuth R."/>
            <person name="Marke G."/>
            <person name="Lipski A."/>
        </authorList>
    </citation>
    <scope>NUCLEOTIDE SEQUENCE [LARGE SCALE GENOMIC DNA]</scope>
    <source>
        <strain evidence="1 2">LM112</strain>
    </source>
</reference>
<dbReference type="Proteomes" id="UP001238805">
    <property type="component" value="Chromosome"/>
</dbReference>
<dbReference type="EMBL" id="CP126970">
    <property type="protein sequence ID" value="WIM70697.1"/>
    <property type="molecule type" value="Genomic_DNA"/>
</dbReference>
<keyword evidence="2" id="KW-1185">Reference proteome</keyword>
<proteinExistence type="predicted"/>
<dbReference type="RefSeq" id="WP_284875277.1">
    <property type="nucleotide sequence ID" value="NZ_CP126970.1"/>
</dbReference>
<name>A0ABY8VNY4_9CORY</name>
<accession>A0ABY8VNY4</accession>
<sequence length="46" mass="4598">MSSYIVDVANGLETLSSTGLIGGVLDFLGDAGSWADALSKLIGLVA</sequence>
<gene>
    <name evidence="1" type="ORF">QP029_02385</name>
</gene>
<evidence type="ECO:0000313" key="2">
    <source>
        <dbReference type="Proteomes" id="UP001238805"/>
    </source>
</evidence>
<evidence type="ECO:0000313" key="1">
    <source>
        <dbReference type="EMBL" id="WIM70697.1"/>
    </source>
</evidence>